<sequence length="501" mass="58368">MHKLRFLCLLLFFFSLFLSGCKKDEEVNGDLQPQQGEVEEKGTIEEQREENDDHPEPKQNQKDKVDKPEVIEENRVTMTINHVIQQTTHPEWDDLTQRRYLTILTSSKEAHQLLIHFMDEMNQSQVENLIQEQFPKTIQFSWSGNDLHLTIPPFEEVKPYTSQTLSIDGAQTADGVILQEQSVFTFVLHPPKQIWRFSADGSGSMEALTNFQSLFTWGYGLFDERYWLLSHPTIYCECDAVSPSLIFLFDLENQTLEYLGTFNESILTYNGDSPFWIDKRGLFLKESAVEDSDPIYQTLYKPNGYVQGALFIEDGTRIVLALGENAEDRFQDLVFIDLETMEEEVYPDVIPGFFYSELNGDHVHTPLEDEGKYLYFAVTKTEDQPEGGFYRFEKETGIAEKFESIHGFSFPKYSFDRKYKAIPLEGIFLDDQKVYDAQVWEYHWSPTQHRFVTQKFIPESITRLYEVITIGSEEKFSIELPAEYSFDKWSADGNSLFFWGH</sequence>
<feature type="region of interest" description="Disordered" evidence="1">
    <location>
        <begin position="26"/>
        <end position="69"/>
    </location>
</feature>
<name>A0ABP3GDV0_9BACI</name>
<proteinExistence type="predicted"/>
<evidence type="ECO:0000313" key="3">
    <source>
        <dbReference type="EMBL" id="GAA0341816.1"/>
    </source>
</evidence>
<feature type="chain" id="PRO_5046533521" description="Lipoprotein" evidence="2">
    <location>
        <begin position="25"/>
        <end position="501"/>
    </location>
</feature>
<evidence type="ECO:0000256" key="1">
    <source>
        <dbReference type="SAM" id="MobiDB-lite"/>
    </source>
</evidence>
<evidence type="ECO:0000256" key="2">
    <source>
        <dbReference type="SAM" id="SignalP"/>
    </source>
</evidence>
<reference evidence="4" key="1">
    <citation type="journal article" date="2019" name="Int. J. Syst. Evol. Microbiol.">
        <title>The Global Catalogue of Microorganisms (GCM) 10K type strain sequencing project: providing services to taxonomists for standard genome sequencing and annotation.</title>
        <authorList>
            <consortium name="The Broad Institute Genomics Platform"/>
            <consortium name="The Broad Institute Genome Sequencing Center for Infectious Disease"/>
            <person name="Wu L."/>
            <person name="Ma J."/>
        </authorList>
    </citation>
    <scope>NUCLEOTIDE SEQUENCE [LARGE SCALE GENOMIC DNA]</scope>
    <source>
        <strain evidence="4">JCM 9731</strain>
    </source>
</reference>
<dbReference type="EMBL" id="BAAADJ010000060">
    <property type="protein sequence ID" value="GAA0341816.1"/>
    <property type="molecule type" value="Genomic_DNA"/>
</dbReference>
<dbReference type="RefSeq" id="WP_343801984.1">
    <property type="nucleotide sequence ID" value="NZ_BAAADJ010000060.1"/>
</dbReference>
<evidence type="ECO:0000313" key="4">
    <source>
        <dbReference type="Proteomes" id="UP001500782"/>
    </source>
</evidence>
<feature type="compositionally biased region" description="Basic and acidic residues" evidence="1">
    <location>
        <begin position="54"/>
        <end position="69"/>
    </location>
</feature>
<dbReference type="Proteomes" id="UP001500782">
    <property type="component" value="Unassembled WGS sequence"/>
</dbReference>
<gene>
    <name evidence="3" type="ORF">GCM10008967_35260</name>
</gene>
<evidence type="ECO:0008006" key="5">
    <source>
        <dbReference type="Google" id="ProtNLM"/>
    </source>
</evidence>
<organism evidence="3 4">
    <name type="scientific">Bacillus carboniphilus</name>
    <dbReference type="NCBI Taxonomy" id="86663"/>
    <lineage>
        <taxon>Bacteria</taxon>
        <taxon>Bacillati</taxon>
        <taxon>Bacillota</taxon>
        <taxon>Bacilli</taxon>
        <taxon>Bacillales</taxon>
        <taxon>Bacillaceae</taxon>
        <taxon>Bacillus</taxon>
    </lineage>
</organism>
<dbReference type="PROSITE" id="PS51257">
    <property type="entry name" value="PROKAR_LIPOPROTEIN"/>
    <property type="match status" value="1"/>
</dbReference>
<comment type="caution">
    <text evidence="3">The sequence shown here is derived from an EMBL/GenBank/DDBJ whole genome shotgun (WGS) entry which is preliminary data.</text>
</comment>
<keyword evidence="4" id="KW-1185">Reference proteome</keyword>
<accession>A0ABP3GDV0</accession>
<dbReference type="SUPFAM" id="SSF69304">
    <property type="entry name" value="Tricorn protease N-terminal domain"/>
    <property type="match status" value="1"/>
</dbReference>
<feature type="signal peptide" evidence="2">
    <location>
        <begin position="1"/>
        <end position="24"/>
    </location>
</feature>
<keyword evidence="2" id="KW-0732">Signal</keyword>
<protein>
    <recommendedName>
        <fullName evidence="5">Lipoprotein</fullName>
    </recommendedName>
</protein>